<dbReference type="GO" id="GO:0016020">
    <property type="term" value="C:membrane"/>
    <property type="evidence" value="ECO:0007669"/>
    <property type="project" value="TreeGrafter"/>
</dbReference>
<dbReference type="Pfam" id="PF00781">
    <property type="entry name" value="DAGK_cat"/>
    <property type="match status" value="1"/>
</dbReference>
<dbReference type="InterPro" id="IPR016064">
    <property type="entry name" value="NAD/diacylglycerol_kinase_sf"/>
</dbReference>
<organism evidence="3 4">
    <name type="scientific">Cercophora scortea</name>
    <dbReference type="NCBI Taxonomy" id="314031"/>
    <lineage>
        <taxon>Eukaryota</taxon>
        <taxon>Fungi</taxon>
        <taxon>Dikarya</taxon>
        <taxon>Ascomycota</taxon>
        <taxon>Pezizomycotina</taxon>
        <taxon>Sordariomycetes</taxon>
        <taxon>Sordariomycetidae</taxon>
        <taxon>Sordariales</taxon>
        <taxon>Lasiosphaeriaceae</taxon>
        <taxon>Cercophora</taxon>
    </lineage>
</organism>
<feature type="region of interest" description="Disordered" evidence="1">
    <location>
        <begin position="1"/>
        <end position="37"/>
    </location>
</feature>
<sequence length="540" mass="57278">MTVQTPRNASDIQAPTPSHPHLIDAQNGDTENPARRLKSEEIVFVLRTPKNNGGYLVYSLIEPAASGPSNSGDADGDKEDPSGKGSDENASARITAPKNPFEISAVFAPSLPAEILTDFLLDEIPEHLRSHAGHLLHVIVSTHSGTGLAQQFYDAVLQPLLAVLGFHPQEEEQDLGLELGLGSSTKTVGVAAGKQPQSGYYLTITKSSHTIRDFAQSLTAGVDDATAASTSPSRTVILLSGDGGVVDLLNGLDSAAQPSPAPTVALLPLGTGNALFHSLHKPLYTSISPSPSPILLALRTLFKGTAAPLPTFRASFSPGAHLVSTPPVPITHLVGAIVASYGFHAQLVWESDTPAYRVHGDKRFGMAAAELLKESHGYDVRVETLTTTTTTTTNSNNNSQKEWHPLPSTTSTTPNGSDKFSYVLATLVSNLEKTFTISPASKPLDSVLRLLHFGDVGGEKTMEIMMAAYNQGAHVGDSLVGYEAVDGVKVAVLEKDARWRKVCIDGTIVELEEGGWMVVSREEGVRVKVLVDRVVLGLSA</sequence>
<comment type="caution">
    <text evidence="3">The sequence shown here is derived from an EMBL/GenBank/DDBJ whole genome shotgun (WGS) entry which is preliminary data.</text>
</comment>
<gene>
    <name evidence="3" type="ORF">B0T19DRAFT_235974</name>
</gene>
<feature type="region of interest" description="Disordered" evidence="1">
    <location>
        <begin position="388"/>
        <end position="414"/>
    </location>
</feature>
<dbReference type="SUPFAM" id="SSF111331">
    <property type="entry name" value="NAD kinase/diacylglycerol kinase-like"/>
    <property type="match status" value="1"/>
</dbReference>
<dbReference type="PROSITE" id="PS50146">
    <property type="entry name" value="DAGK"/>
    <property type="match status" value="1"/>
</dbReference>
<feature type="domain" description="DAGKc" evidence="2">
    <location>
        <begin position="202"/>
        <end position="319"/>
    </location>
</feature>
<keyword evidence="3" id="KW-0808">Transferase</keyword>
<dbReference type="AlphaFoldDB" id="A0AAE0IGE8"/>
<feature type="compositionally biased region" description="Polar residues" evidence="1">
    <location>
        <begin position="1"/>
        <end position="16"/>
    </location>
</feature>
<keyword evidence="3" id="KW-0418">Kinase</keyword>
<dbReference type="Gene3D" id="3.40.50.10330">
    <property type="entry name" value="Probable inorganic polyphosphate/atp-NAD kinase, domain 1"/>
    <property type="match status" value="1"/>
</dbReference>
<evidence type="ECO:0000256" key="1">
    <source>
        <dbReference type="SAM" id="MobiDB-lite"/>
    </source>
</evidence>
<dbReference type="GO" id="GO:0001727">
    <property type="term" value="F:lipid kinase activity"/>
    <property type="evidence" value="ECO:0007669"/>
    <property type="project" value="TreeGrafter"/>
</dbReference>
<feature type="compositionally biased region" description="Low complexity" evidence="1">
    <location>
        <begin position="388"/>
        <end position="399"/>
    </location>
</feature>
<protein>
    <submittedName>
        <fullName evidence="3">ATP-NAD kinase-like domain-containing protein</fullName>
    </submittedName>
</protein>
<reference evidence="3" key="2">
    <citation type="submission" date="2023-06" db="EMBL/GenBank/DDBJ databases">
        <authorList>
            <consortium name="Lawrence Berkeley National Laboratory"/>
            <person name="Haridas S."/>
            <person name="Hensen N."/>
            <person name="Bonometti L."/>
            <person name="Westerberg I."/>
            <person name="Brannstrom I.O."/>
            <person name="Guillou S."/>
            <person name="Cros-Aarteil S."/>
            <person name="Calhoun S."/>
            <person name="Kuo A."/>
            <person name="Mondo S."/>
            <person name="Pangilinan J."/>
            <person name="Riley R."/>
            <person name="Labutti K."/>
            <person name="Andreopoulos B."/>
            <person name="Lipzen A."/>
            <person name="Chen C."/>
            <person name="Yanf M."/>
            <person name="Daum C."/>
            <person name="Ng V."/>
            <person name="Clum A."/>
            <person name="Steindorff A."/>
            <person name="Ohm R."/>
            <person name="Martin F."/>
            <person name="Silar P."/>
            <person name="Natvig D."/>
            <person name="Lalanne C."/>
            <person name="Gautier V."/>
            <person name="Ament-Velasquez S.L."/>
            <person name="Kruys A."/>
            <person name="Hutchinson M.I."/>
            <person name="Powell A.J."/>
            <person name="Barry K."/>
            <person name="Miller A.N."/>
            <person name="Grigoriev I.V."/>
            <person name="Debuchy R."/>
            <person name="Gladieux P."/>
            <person name="Thoren M.H."/>
            <person name="Johannesson H."/>
        </authorList>
    </citation>
    <scope>NUCLEOTIDE SEQUENCE</scope>
    <source>
        <strain evidence="3">SMH4131-1</strain>
    </source>
</reference>
<accession>A0AAE0IGE8</accession>
<dbReference type="EMBL" id="JAUEPO010000004">
    <property type="protein sequence ID" value="KAK3324673.1"/>
    <property type="molecule type" value="Genomic_DNA"/>
</dbReference>
<name>A0AAE0IGE8_9PEZI</name>
<keyword evidence="4" id="KW-1185">Reference proteome</keyword>
<feature type="region of interest" description="Disordered" evidence="1">
    <location>
        <begin position="66"/>
        <end position="95"/>
    </location>
</feature>
<dbReference type="GO" id="GO:0005737">
    <property type="term" value="C:cytoplasm"/>
    <property type="evidence" value="ECO:0007669"/>
    <property type="project" value="TreeGrafter"/>
</dbReference>
<dbReference type="InterPro" id="IPR001206">
    <property type="entry name" value="Diacylglycerol_kinase_cat_dom"/>
</dbReference>
<dbReference type="GO" id="GO:0046512">
    <property type="term" value="P:sphingosine biosynthetic process"/>
    <property type="evidence" value="ECO:0007669"/>
    <property type="project" value="TreeGrafter"/>
</dbReference>
<dbReference type="Proteomes" id="UP001286456">
    <property type="component" value="Unassembled WGS sequence"/>
</dbReference>
<dbReference type="InterPro" id="IPR017438">
    <property type="entry name" value="ATP-NAD_kinase_N"/>
</dbReference>
<reference evidence="3" key="1">
    <citation type="journal article" date="2023" name="Mol. Phylogenet. Evol.">
        <title>Genome-scale phylogeny and comparative genomics of the fungal order Sordariales.</title>
        <authorList>
            <person name="Hensen N."/>
            <person name="Bonometti L."/>
            <person name="Westerberg I."/>
            <person name="Brannstrom I.O."/>
            <person name="Guillou S."/>
            <person name="Cros-Aarteil S."/>
            <person name="Calhoun S."/>
            <person name="Haridas S."/>
            <person name="Kuo A."/>
            <person name="Mondo S."/>
            <person name="Pangilinan J."/>
            <person name="Riley R."/>
            <person name="LaButti K."/>
            <person name="Andreopoulos B."/>
            <person name="Lipzen A."/>
            <person name="Chen C."/>
            <person name="Yan M."/>
            <person name="Daum C."/>
            <person name="Ng V."/>
            <person name="Clum A."/>
            <person name="Steindorff A."/>
            <person name="Ohm R.A."/>
            <person name="Martin F."/>
            <person name="Silar P."/>
            <person name="Natvig D.O."/>
            <person name="Lalanne C."/>
            <person name="Gautier V."/>
            <person name="Ament-Velasquez S.L."/>
            <person name="Kruys A."/>
            <person name="Hutchinson M.I."/>
            <person name="Powell A.J."/>
            <person name="Barry K."/>
            <person name="Miller A.N."/>
            <person name="Grigoriev I.V."/>
            <person name="Debuchy R."/>
            <person name="Gladieux P."/>
            <person name="Hiltunen Thoren M."/>
            <person name="Johannesson H."/>
        </authorList>
    </citation>
    <scope>NUCLEOTIDE SEQUENCE</scope>
    <source>
        <strain evidence="3">SMH4131-1</strain>
    </source>
</reference>
<evidence type="ECO:0000313" key="3">
    <source>
        <dbReference type="EMBL" id="KAK3324673.1"/>
    </source>
</evidence>
<dbReference type="Gene3D" id="2.60.200.40">
    <property type="match status" value="1"/>
</dbReference>
<dbReference type="PANTHER" id="PTHR12358">
    <property type="entry name" value="SPHINGOSINE KINASE"/>
    <property type="match status" value="1"/>
</dbReference>
<dbReference type="InterPro" id="IPR050187">
    <property type="entry name" value="Lipid_Phosphate_FormReg"/>
</dbReference>
<evidence type="ECO:0000313" key="4">
    <source>
        <dbReference type="Proteomes" id="UP001286456"/>
    </source>
</evidence>
<evidence type="ECO:0000259" key="2">
    <source>
        <dbReference type="PROSITE" id="PS50146"/>
    </source>
</evidence>
<dbReference type="PANTHER" id="PTHR12358:SF108">
    <property type="entry name" value="DAGKC DOMAIN-CONTAINING PROTEIN"/>
    <property type="match status" value="1"/>
</dbReference>
<proteinExistence type="predicted"/>